<accession>C3JA78</accession>
<dbReference type="CDD" id="cd17271">
    <property type="entry name" value="RMtype1_S_NmaSCMORF606P_TRD2-CR2_like"/>
    <property type="match status" value="1"/>
</dbReference>
<gene>
    <name evidence="6" type="ORF">POREN0001_1566</name>
</gene>
<feature type="coiled-coil region" evidence="4">
    <location>
        <begin position="384"/>
        <end position="411"/>
    </location>
</feature>
<protein>
    <recommendedName>
        <fullName evidence="5">Type I restriction modification DNA specificity domain-containing protein</fullName>
    </recommendedName>
</protein>
<evidence type="ECO:0000256" key="2">
    <source>
        <dbReference type="ARBA" id="ARBA00022747"/>
    </source>
</evidence>
<proteinExistence type="inferred from homology"/>
<feature type="domain" description="Type I restriction modification DNA specificity" evidence="5">
    <location>
        <begin position="220"/>
        <end position="395"/>
    </location>
</feature>
<sequence length="420" mass="47617">MKETRFKDTEIGQIPEEWIFSKFGDVLRTFSSGATPYRGIPGNFIGNIKWITSGELNYKPINDTLEHISEEAVKNTNLTIHQAGTFLMAITGLEAVGTRGKCAFVGNPSTTNQSCLAINGTNKMITSYLFWFYRKYSDLLAFKYCQGTKQQSYTASIVRNLPIFHPKDIKEQSRIASALTSVDNLISSLDKLIEKKKNIKQGTMQQLLTGKKRLKGFSDPWVERKMGRMGSTFSGLTGKTKEDFGIGNAKYITFLNVLSNPILKRELFEEVLVREGEKQNSCHKGDLFFNTTSETPEEVGICAMLDTEMESLYLNSFCFGYRLNDDRVVPEYFAYYFRSNEGRKLMTLLAQGVTRYNMSKSAFINAKLLMPSTVLEQKAIVNVLKGFEKEIEALEVKKAKFEQIKQGMMQQLLTGKIRLI</sequence>
<keyword evidence="7" id="KW-1185">Reference proteome</keyword>
<feature type="domain" description="Type I restriction modification DNA specificity" evidence="5">
    <location>
        <begin position="15"/>
        <end position="193"/>
    </location>
</feature>
<dbReference type="PANTHER" id="PTHR30408:SF12">
    <property type="entry name" value="TYPE I RESTRICTION ENZYME MJAVIII SPECIFICITY SUBUNIT"/>
    <property type="match status" value="1"/>
</dbReference>
<evidence type="ECO:0000256" key="1">
    <source>
        <dbReference type="ARBA" id="ARBA00010923"/>
    </source>
</evidence>
<dbReference type="REBASE" id="40967">
    <property type="entry name" value="S.PenORF1567P"/>
</dbReference>
<dbReference type="Pfam" id="PF01420">
    <property type="entry name" value="Methylase_S"/>
    <property type="match status" value="2"/>
</dbReference>
<keyword evidence="2" id="KW-0680">Restriction system</keyword>
<dbReference type="STRING" id="553175.POREN0001_1566"/>
<comment type="caution">
    <text evidence="6">The sequence shown here is derived from an EMBL/GenBank/DDBJ whole genome shotgun (WGS) entry which is preliminary data.</text>
</comment>
<dbReference type="PANTHER" id="PTHR30408">
    <property type="entry name" value="TYPE-1 RESTRICTION ENZYME ECOKI SPECIFICITY PROTEIN"/>
    <property type="match status" value="1"/>
</dbReference>
<keyword evidence="3" id="KW-0238">DNA-binding</keyword>
<comment type="similarity">
    <text evidence="1">Belongs to the type-I restriction system S methylase family.</text>
</comment>
<dbReference type="InterPro" id="IPR044946">
    <property type="entry name" value="Restrct_endonuc_typeI_TRD_sf"/>
</dbReference>
<evidence type="ECO:0000313" key="6">
    <source>
        <dbReference type="EMBL" id="EEN82923.1"/>
    </source>
</evidence>
<evidence type="ECO:0000313" key="7">
    <source>
        <dbReference type="Proteomes" id="UP000004295"/>
    </source>
</evidence>
<name>C3JA78_POREA</name>
<keyword evidence="4" id="KW-0175">Coiled coil</keyword>
<evidence type="ECO:0000256" key="3">
    <source>
        <dbReference type="ARBA" id="ARBA00023125"/>
    </source>
</evidence>
<dbReference type="InterPro" id="IPR052021">
    <property type="entry name" value="Type-I_RS_S_subunit"/>
</dbReference>
<dbReference type="Proteomes" id="UP000004295">
    <property type="component" value="Unassembled WGS sequence"/>
</dbReference>
<dbReference type="RefSeq" id="WP_004333456.1">
    <property type="nucleotide sequence ID" value="NZ_ACNN01000018.1"/>
</dbReference>
<reference evidence="6 7" key="1">
    <citation type="submission" date="2009-04" db="EMBL/GenBank/DDBJ databases">
        <authorList>
            <person name="Sebastian Y."/>
            <person name="Madupu R."/>
            <person name="Durkin A.S."/>
            <person name="Torralba M."/>
            <person name="Methe B."/>
            <person name="Sutton G.G."/>
            <person name="Strausberg R.L."/>
            <person name="Nelson K.E."/>
        </authorList>
    </citation>
    <scope>NUCLEOTIDE SEQUENCE [LARGE SCALE GENOMIC DNA]</scope>
    <source>
        <strain evidence="7">ATCC 35406 / BCRC 14492 / JCM 8526 / NCTC 13058 / HG 370</strain>
    </source>
</reference>
<dbReference type="EMBL" id="ACNN01000018">
    <property type="protein sequence ID" value="EEN82923.1"/>
    <property type="molecule type" value="Genomic_DNA"/>
</dbReference>
<evidence type="ECO:0000256" key="4">
    <source>
        <dbReference type="SAM" id="Coils"/>
    </source>
</evidence>
<dbReference type="AlphaFoldDB" id="C3JA78"/>
<dbReference type="GO" id="GO:0009307">
    <property type="term" value="P:DNA restriction-modification system"/>
    <property type="evidence" value="ECO:0007669"/>
    <property type="project" value="UniProtKB-KW"/>
</dbReference>
<dbReference type="Gene3D" id="1.10.287.1120">
    <property type="entry name" value="Bipartite methylase S protein"/>
    <property type="match status" value="1"/>
</dbReference>
<dbReference type="InterPro" id="IPR000055">
    <property type="entry name" value="Restrct_endonuc_typeI_TRD"/>
</dbReference>
<organism evidence="6 7">
    <name type="scientific">Porphyromonas endodontalis (strain ATCC 35406 / DSM 24491 / JCM 8526 / CCUG 16442 / BCRC 14492 / NCTC 13058 / HG 370)</name>
    <name type="common">Bacteroides endodontalis</name>
    <dbReference type="NCBI Taxonomy" id="553175"/>
    <lineage>
        <taxon>Bacteria</taxon>
        <taxon>Pseudomonadati</taxon>
        <taxon>Bacteroidota</taxon>
        <taxon>Bacteroidia</taxon>
        <taxon>Bacteroidales</taxon>
        <taxon>Porphyromonadaceae</taxon>
        <taxon>Porphyromonas</taxon>
    </lineage>
</organism>
<dbReference type="eggNOG" id="COG0732">
    <property type="taxonomic scope" value="Bacteria"/>
</dbReference>
<dbReference type="GeneID" id="93365920"/>
<dbReference type="SUPFAM" id="SSF116734">
    <property type="entry name" value="DNA methylase specificity domain"/>
    <property type="match status" value="2"/>
</dbReference>
<dbReference type="GO" id="GO:0003677">
    <property type="term" value="F:DNA binding"/>
    <property type="evidence" value="ECO:0007669"/>
    <property type="project" value="UniProtKB-KW"/>
</dbReference>
<evidence type="ECO:0000259" key="5">
    <source>
        <dbReference type="Pfam" id="PF01420"/>
    </source>
</evidence>
<dbReference type="Gene3D" id="3.90.220.20">
    <property type="entry name" value="DNA methylase specificity domains"/>
    <property type="match status" value="2"/>
</dbReference>